<comment type="caution">
    <text evidence="9">The sequence shown here is derived from an EMBL/GenBank/DDBJ whole genome shotgun (WGS) entry which is preliminary data.</text>
</comment>
<dbReference type="AlphaFoldDB" id="E3BGZ4"/>
<feature type="domain" description="Prephenate dehydratase" evidence="8">
    <location>
        <begin position="25"/>
        <end position="212"/>
    </location>
</feature>
<dbReference type="EC" id="4.2.1.51" evidence="2"/>
<keyword evidence="6" id="KW-0456">Lyase</keyword>
<dbReference type="eggNOG" id="COG0077">
    <property type="taxonomic scope" value="Bacteria"/>
</dbReference>
<evidence type="ECO:0000256" key="2">
    <source>
        <dbReference type="ARBA" id="ARBA00013147"/>
    </source>
</evidence>
<dbReference type="Proteomes" id="UP000002943">
    <property type="component" value="Unassembled WGS sequence"/>
</dbReference>
<accession>E3BGZ4</accession>
<evidence type="ECO:0000256" key="7">
    <source>
        <dbReference type="ARBA" id="ARBA00047848"/>
    </source>
</evidence>
<dbReference type="SUPFAM" id="SSF53850">
    <property type="entry name" value="Periplasmic binding protein-like II"/>
    <property type="match status" value="1"/>
</dbReference>
<evidence type="ECO:0000256" key="3">
    <source>
        <dbReference type="ARBA" id="ARBA00022605"/>
    </source>
</evidence>
<dbReference type="PROSITE" id="PS51171">
    <property type="entry name" value="PREPHENATE_DEHYDR_3"/>
    <property type="match status" value="1"/>
</dbReference>
<sequence length="235" mass="26017">MKHLVIVISFVISLCFLIFSRGSDTIYVQASKGSFNDAAIHQLFERDKHLQAELNFSGTPINTFMNAHTYGGYAFTAVENSSIDGRLVPATVEALKSYQIEKVIAKTTMPIEMCVLSNRRDVENNIGIRKIASHPAALKQILRWKSAFSPEEIEVPEGTASAAEKVALSQLPQGTAAIGPCILDQVYKGLVVVERGIQDNKDNQTTFLLMDVKPRDKNVSEPEARHELRMAIERG</sequence>
<dbReference type="Pfam" id="PF00800">
    <property type="entry name" value="PDT"/>
    <property type="match status" value="1"/>
</dbReference>
<reference evidence="9 10" key="1">
    <citation type="journal article" date="2012" name="Int. J. Syst. Evol. Microbiol.">
        <title>Vibrio caribbeanicus sp. nov., isolated from the marine sponge Scleritoderma cyanea.</title>
        <authorList>
            <person name="Hoffmann M."/>
            <person name="Monday S.R."/>
            <person name="Allard M.W."/>
            <person name="Strain E.A."/>
            <person name="Whittaker P."/>
            <person name="Naum M."/>
            <person name="McCarthy P.J."/>
            <person name="Lopez J.V."/>
            <person name="Fischer M."/>
            <person name="Brown E.W."/>
        </authorList>
    </citation>
    <scope>NUCLEOTIDE SEQUENCE [LARGE SCALE GENOMIC DNA]</scope>
    <source>
        <strain evidence="9 10">ATCC BAA-2122</strain>
    </source>
</reference>
<keyword evidence="10" id="KW-1185">Reference proteome</keyword>
<comment type="catalytic activity">
    <reaction evidence="7">
        <text>prephenate + H(+) = 3-phenylpyruvate + CO2 + H2O</text>
        <dbReference type="Rhea" id="RHEA:21648"/>
        <dbReference type="ChEBI" id="CHEBI:15377"/>
        <dbReference type="ChEBI" id="CHEBI:15378"/>
        <dbReference type="ChEBI" id="CHEBI:16526"/>
        <dbReference type="ChEBI" id="CHEBI:18005"/>
        <dbReference type="ChEBI" id="CHEBI:29934"/>
        <dbReference type="EC" id="4.2.1.51"/>
    </reaction>
</comment>
<dbReference type="GO" id="GO:0004664">
    <property type="term" value="F:prephenate dehydratase activity"/>
    <property type="evidence" value="ECO:0007669"/>
    <property type="project" value="UniProtKB-EC"/>
</dbReference>
<dbReference type="InterPro" id="IPR001086">
    <property type="entry name" value="Preph_deHydtase"/>
</dbReference>
<dbReference type="RefSeq" id="WP_009600238.1">
    <property type="nucleotide sequence ID" value="NZ_AEIU01000052.1"/>
</dbReference>
<dbReference type="PANTHER" id="PTHR21022">
    <property type="entry name" value="PREPHENATE DEHYDRATASE P PROTEIN"/>
    <property type="match status" value="1"/>
</dbReference>
<dbReference type="UniPathway" id="UPA00121">
    <property type="reaction ID" value="UER00345"/>
</dbReference>
<keyword evidence="4" id="KW-0057">Aromatic amino acid biosynthesis</keyword>
<name>E3BGZ4_9VIBR</name>
<evidence type="ECO:0000256" key="4">
    <source>
        <dbReference type="ARBA" id="ARBA00023141"/>
    </source>
</evidence>
<evidence type="ECO:0000256" key="6">
    <source>
        <dbReference type="ARBA" id="ARBA00023239"/>
    </source>
</evidence>
<keyword evidence="5" id="KW-0584">Phenylalanine biosynthesis</keyword>
<evidence type="ECO:0000313" key="9">
    <source>
        <dbReference type="EMBL" id="EFP97631.1"/>
    </source>
</evidence>
<dbReference type="GO" id="GO:0005737">
    <property type="term" value="C:cytoplasm"/>
    <property type="evidence" value="ECO:0007669"/>
    <property type="project" value="TreeGrafter"/>
</dbReference>
<evidence type="ECO:0000256" key="5">
    <source>
        <dbReference type="ARBA" id="ARBA00023222"/>
    </source>
</evidence>
<proteinExistence type="predicted"/>
<dbReference type="EMBL" id="AEIU01000052">
    <property type="protein sequence ID" value="EFP97631.1"/>
    <property type="molecule type" value="Genomic_DNA"/>
</dbReference>
<gene>
    <name evidence="9" type="ORF">VIBC2010_00200</name>
</gene>
<comment type="pathway">
    <text evidence="1">Amino-acid biosynthesis; L-phenylalanine biosynthesis; phenylpyruvate from prephenate: step 1/1.</text>
</comment>
<dbReference type="GO" id="GO:0009094">
    <property type="term" value="P:L-phenylalanine biosynthetic process"/>
    <property type="evidence" value="ECO:0007669"/>
    <property type="project" value="UniProtKB-UniPathway"/>
</dbReference>
<dbReference type="PANTHER" id="PTHR21022:SF19">
    <property type="entry name" value="PREPHENATE DEHYDRATASE-RELATED"/>
    <property type="match status" value="1"/>
</dbReference>
<protein>
    <recommendedName>
        <fullName evidence="2">prephenate dehydratase</fullName>
        <ecNumber evidence="2">4.2.1.51</ecNumber>
    </recommendedName>
</protein>
<dbReference type="STRING" id="796620.VIBC2010_00200"/>
<dbReference type="Gene3D" id="3.40.190.10">
    <property type="entry name" value="Periplasmic binding protein-like II"/>
    <property type="match status" value="2"/>
</dbReference>
<keyword evidence="3" id="KW-0028">Amino-acid biosynthesis</keyword>
<evidence type="ECO:0000313" key="10">
    <source>
        <dbReference type="Proteomes" id="UP000002943"/>
    </source>
</evidence>
<organism evidence="9 10">
    <name type="scientific">Vibrio caribbeanicus ATCC BAA-2122</name>
    <dbReference type="NCBI Taxonomy" id="796620"/>
    <lineage>
        <taxon>Bacteria</taxon>
        <taxon>Pseudomonadati</taxon>
        <taxon>Pseudomonadota</taxon>
        <taxon>Gammaproteobacteria</taxon>
        <taxon>Vibrionales</taxon>
        <taxon>Vibrionaceae</taxon>
        <taxon>Vibrio</taxon>
    </lineage>
</organism>
<evidence type="ECO:0000259" key="8">
    <source>
        <dbReference type="PROSITE" id="PS51171"/>
    </source>
</evidence>
<evidence type="ECO:0000256" key="1">
    <source>
        <dbReference type="ARBA" id="ARBA00004741"/>
    </source>
</evidence>